<dbReference type="AlphaFoldDB" id="A0A0A0JRA4"/>
<feature type="transmembrane region" description="Helical" evidence="6">
    <location>
        <begin position="228"/>
        <end position="250"/>
    </location>
</feature>
<name>A0A0A0JRA4_9MICO</name>
<comment type="caution">
    <text evidence="7">The sequence shown here is derived from an EMBL/GenBank/DDBJ whole genome shotgun (WGS) entry which is preliminary data.</text>
</comment>
<evidence type="ECO:0000313" key="8">
    <source>
        <dbReference type="Proteomes" id="UP000030011"/>
    </source>
</evidence>
<proteinExistence type="predicted"/>
<keyword evidence="2" id="KW-1003">Cell membrane</keyword>
<keyword evidence="5 6" id="KW-0472">Membrane</keyword>
<evidence type="ECO:0000256" key="1">
    <source>
        <dbReference type="ARBA" id="ARBA00004651"/>
    </source>
</evidence>
<feature type="transmembrane region" description="Helical" evidence="6">
    <location>
        <begin position="271"/>
        <end position="295"/>
    </location>
</feature>
<keyword evidence="4 6" id="KW-1133">Transmembrane helix</keyword>
<dbReference type="eggNOG" id="COG0392">
    <property type="taxonomic scope" value="Bacteria"/>
</dbReference>
<dbReference type="STRING" id="1385521.N803_01905"/>
<comment type="subcellular location">
    <subcellularLocation>
        <location evidence="1">Cell membrane</location>
        <topology evidence="1">Multi-pass membrane protein</topology>
    </subcellularLocation>
</comment>
<evidence type="ECO:0000313" key="7">
    <source>
        <dbReference type="EMBL" id="KGN39264.1"/>
    </source>
</evidence>
<dbReference type="Pfam" id="PF03706">
    <property type="entry name" value="LPG_synthase_TM"/>
    <property type="match status" value="1"/>
</dbReference>
<evidence type="ECO:0000256" key="4">
    <source>
        <dbReference type="ARBA" id="ARBA00022989"/>
    </source>
</evidence>
<dbReference type="Proteomes" id="UP000030011">
    <property type="component" value="Unassembled WGS sequence"/>
</dbReference>
<feature type="transmembrane region" description="Helical" evidence="6">
    <location>
        <begin position="78"/>
        <end position="102"/>
    </location>
</feature>
<feature type="transmembrane region" description="Helical" evidence="6">
    <location>
        <begin position="301"/>
        <end position="325"/>
    </location>
</feature>
<evidence type="ECO:0000256" key="6">
    <source>
        <dbReference type="SAM" id="Phobius"/>
    </source>
</evidence>
<keyword evidence="3 6" id="KW-0812">Transmembrane</keyword>
<gene>
    <name evidence="7" type="ORF">N803_01905</name>
</gene>
<organism evidence="7 8">
    <name type="scientific">Knoellia subterranea KCTC 19937</name>
    <dbReference type="NCBI Taxonomy" id="1385521"/>
    <lineage>
        <taxon>Bacteria</taxon>
        <taxon>Bacillati</taxon>
        <taxon>Actinomycetota</taxon>
        <taxon>Actinomycetes</taxon>
        <taxon>Micrococcales</taxon>
        <taxon>Intrasporangiaceae</taxon>
        <taxon>Knoellia</taxon>
    </lineage>
</organism>
<protein>
    <recommendedName>
        <fullName evidence="9">Lysylphosphatidylglycerol synthetase</fullName>
    </recommendedName>
</protein>
<dbReference type="GO" id="GO:0005886">
    <property type="term" value="C:plasma membrane"/>
    <property type="evidence" value="ECO:0007669"/>
    <property type="project" value="UniProtKB-SubCell"/>
</dbReference>
<evidence type="ECO:0000256" key="3">
    <source>
        <dbReference type="ARBA" id="ARBA00022692"/>
    </source>
</evidence>
<reference evidence="7 8" key="1">
    <citation type="submission" date="2013-08" db="EMBL/GenBank/DDBJ databases">
        <title>The genome sequence of Knoellia subterranea.</title>
        <authorList>
            <person name="Zhu W."/>
            <person name="Wang G."/>
        </authorList>
    </citation>
    <scope>NUCLEOTIDE SEQUENCE [LARGE SCALE GENOMIC DNA]</scope>
    <source>
        <strain evidence="7 8">KCTC 19937</strain>
    </source>
</reference>
<dbReference type="InterPro" id="IPR022791">
    <property type="entry name" value="L-PG_synthase/AglD"/>
</dbReference>
<evidence type="ECO:0000256" key="2">
    <source>
        <dbReference type="ARBA" id="ARBA00022475"/>
    </source>
</evidence>
<dbReference type="EMBL" id="AVPK01000001">
    <property type="protein sequence ID" value="KGN39264.1"/>
    <property type="molecule type" value="Genomic_DNA"/>
</dbReference>
<accession>A0A0A0JRA4</accession>
<feature type="transmembrane region" description="Helical" evidence="6">
    <location>
        <begin position="154"/>
        <end position="175"/>
    </location>
</feature>
<evidence type="ECO:0008006" key="9">
    <source>
        <dbReference type="Google" id="ProtNLM"/>
    </source>
</evidence>
<evidence type="ECO:0000256" key="5">
    <source>
        <dbReference type="ARBA" id="ARBA00023136"/>
    </source>
</evidence>
<sequence length="376" mass="38537">MVRRVGQVTFAVAAVALLLGVALPRVAGVSWSTAGSVIGSVEPWQLLGLGALWLLGLWAYSFVMAASLPGLTKGQGMALNLVGSGVSNLVPFGGAVGVGVTWKMARQYGFSHRSLGLFTAVTGVWNVLARLALPVVGVAGLLAVGARVDGPVRLAALVAAGLCCALGALVGVALAREATALRVARWANTIGRGVAGVLRREAPGPVDGELLALRGNTLALLQARRAGLVLGMLGHVTLQGVLMWACLAAVGSELGAAEVTSAYALGRMLTIVVLTPGGTGFAETGAVATLIALGGDPATSLAGVLLFSFFTFVCEIPGAALAYGWHLAARHWRREPVVDPMTERLKDHSRSARALDTTLTIDDNPTTCGRGNIRAA</sequence>
<feature type="transmembrane region" description="Helical" evidence="6">
    <location>
        <begin position="114"/>
        <end position="142"/>
    </location>
</feature>
<keyword evidence="8" id="KW-1185">Reference proteome</keyword>
<feature type="transmembrane region" description="Helical" evidence="6">
    <location>
        <begin position="44"/>
        <end position="66"/>
    </location>
</feature>